<dbReference type="PANTHER" id="PTHR43861">
    <property type="entry name" value="TRANS-ACONITATE 2-METHYLTRANSFERASE-RELATED"/>
    <property type="match status" value="1"/>
</dbReference>
<dbReference type="PANTHER" id="PTHR43861:SF6">
    <property type="entry name" value="METHYLTRANSFERASE TYPE 11"/>
    <property type="match status" value="1"/>
</dbReference>
<reference evidence="2 3" key="1">
    <citation type="submission" date="2019-02" db="EMBL/GenBank/DDBJ databases">
        <title>The Batch Genome Submission of Acinetobacter spp. strains.</title>
        <authorList>
            <person name="Qin J."/>
            <person name="Hu Y."/>
            <person name="Ye H."/>
            <person name="Wei L."/>
            <person name="Feng Y."/>
            <person name="Zong Z."/>
        </authorList>
    </citation>
    <scope>NUCLEOTIDE SEQUENCE [LARGE SCALE GENOMIC DNA]</scope>
    <source>
        <strain evidence="2 3">WCHABo060081</strain>
    </source>
</reference>
<proteinExistence type="predicted"/>
<dbReference type="SUPFAM" id="SSF53335">
    <property type="entry name" value="S-adenosyl-L-methionine-dependent methyltransferases"/>
    <property type="match status" value="1"/>
</dbReference>
<dbReference type="Pfam" id="PF13489">
    <property type="entry name" value="Methyltransf_23"/>
    <property type="match status" value="1"/>
</dbReference>
<dbReference type="Gene3D" id="3.40.50.150">
    <property type="entry name" value="Vaccinia Virus protein VP39"/>
    <property type="match status" value="1"/>
</dbReference>
<sequence length="217" mass="25523">MNVPPTSHYYIGSRSEIVAFLPERYTRVLEIGCGEGGFRSNLRSDCEYWGIEPVISVANIAALKINRVLTGTYESVKNELPDAYFDLIICNDVIEHMVSHDEFLKEIRNKMTFDGYIIGSIPNIRYLPVLYSLILKKDWKYEPYGVLDRTHLRFFTKRSLRRAFLEHQYDIDVLTGINPITTTRYRYIWPLFKILLGLLFGWDIMFTQFAFRIKQNQ</sequence>
<evidence type="ECO:0000313" key="3">
    <source>
        <dbReference type="Proteomes" id="UP000293483"/>
    </source>
</evidence>
<keyword evidence="2" id="KW-0489">Methyltransferase</keyword>
<dbReference type="GO" id="GO:0032259">
    <property type="term" value="P:methylation"/>
    <property type="evidence" value="ECO:0007669"/>
    <property type="project" value="UniProtKB-KW"/>
</dbReference>
<keyword evidence="1" id="KW-0812">Transmembrane</keyword>
<dbReference type="InterPro" id="IPR029063">
    <property type="entry name" value="SAM-dependent_MTases_sf"/>
</dbReference>
<dbReference type="GO" id="GO:0008168">
    <property type="term" value="F:methyltransferase activity"/>
    <property type="evidence" value="ECO:0007669"/>
    <property type="project" value="UniProtKB-KW"/>
</dbReference>
<comment type="caution">
    <text evidence="2">The sequence shown here is derived from an EMBL/GenBank/DDBJ whole genome shotgun (WGS) entry which is preliminary data.</text>
</comment>
<dbReference type="RefSeq" id="WP_130143983.1">
    <property type="nucleotide sequence ID" value="NZ_SGSU01000002.1"/>
</dbReference>
<name>A0A4Q7B7L5_9GAMM</name>
<keyword evidence="1" id="KW-1133">Transmembrane helix</keyword>
<dbReference type="AlphaFoldDB" id="A0A4Q7B7L5"/>
<feature type="transmembrane region" description="Helical" evidence="1">
    <location>
        <begin position="187"/>
        <end position="211"/>
    </location>
</feature>
<dbReference type="CDD" id="cd02440">
    <property type="entry name" value="AdoMet_MTases"/>
    <property type="match status" value="1"/>
</dbReference>
<keyword evidence="1" id="KW-0472">Membrane</keyword>
<evidence type="ECO:0000256" key="1">
    <source>
        <dbReference type="SAM" id="Phobius"/>
    </source>
</evidence>
<dbReference type="Proteomes" id="UP000293483">
    <property type="component" value="Unassembled WGS sequence"/>
</dbReference>
<evidence type="ECO:0000313" key="2">
    <source>
        <dbReference type="EMBL" id="RZG69304.1"/>
    </source>
</evidence>
<protein>
    <submittedName>
        <fullName evidence="2">Class I SAM-dependent methyltransferase</fullName>
    </submittedName>
</protein>
<gene>
    <name evidence="2" type="ORF">EXE25_02390</name>
</gene>
<dbReference type="EMBL" id="SGSU01000002">
    <property type="protein sequence ID" value="RZG69304.1"/>
    <property type="molecule type" value="Genomic_DNA"/>
</dbReference>
<keyword evidence="2" id="KW-0808">Transferase</keyword>
<organism evidence="2 3">
    <name type="scientific">Acinetobacter bouvetii</name>
    <dbReference type="NCBI Taxonomy" id="202951"/>
    <lineage>
        <taxon>Bacteria</taxon>
        <taxon>Pseudomonadati</taxon>
        <taxon>Pseudomonadota</taxon>
        <taxon>Gammaproteobacteria</taxon>
        <taxon>Moraxellales</taxon>
        <taxon>Moraxellaceae</taxon>
        <taxon>Acinetobacter</taxon>
    </lineage>
</organism>
<accession>A0A4Q7B7L5</accession>